<dbReference type="Gene3D" id="2.30.30.40">
    <property type="entry name" value="SH3 Domains"/>
    <property type="match status" value="1"/>
</dbReference>
<dbReference type="InterPro" id="IPR002545">
    <property type="entry name" value="CheW-lke_dom"/>
</dbReference>
<dbReference type="GO" id="GO:0005737">
    <property type="term" value="C:cytoplasm"/>
    <property type="evidence" value="ECO:0007669"/>
    <property type="project" value="InterPro"/>
</dbReference>
<organism evidence="17 18">
    <name type="scientific">Desulfobacula toluolica (strain DSM 7467 / Tol2)</name>
    <dbReference type="NCBI Taxonomy" id="651182"/>
    <lineage>
        <taxon>Bacteria</taxon>
        <taxon>Pseudomonadati</taxon>
        <taxon>Thermodesulfobacteriota</taxon>
        <taxon>Desulfobacteria</taxon>
        <taxon>Desulfobacterales</taxon>
        <taxon>Desulfobacteraceae</taxon>
        <taxon>Desulfobacula</taxon>
    </lineage>
</organism>
<dbReference type="PROSITE" id="PS50894">
    <property type="entry name" value="HPT"/>
    <property type="match status" value="1"/>
</dbReference>
<keyword evidence="9" id="KW-0067">ATP-binding</keyword>
<feature type="modified residue" description="Phosphohistidine" evidence="12">
    <location>
        <position position="179"/>
    </location>
</feature>
<dbReference type="SUPFAM" id="SSF47384">
    <property type="entry name" value="Homodimeric domain of signal transducing histidine kinase"/>
    <property type="match status" value="1"/>
</dbReference>
<evidence type="ECO:0000313" key="18">
    <source>
        <dbReference type="Proteomes" id="UP000007347"/>
    </source>
</evidence>
<dbReference type="Gene3D" id="1.10.287.560">
    <property type="entry name" value="Histidine kinase CheA-like, homodimeric domain"/>
    <property type="match status" value="1"/>
</dbReference>
<dbReference type="FunFam" id="3.30.565.10:FF:000016">
    <property type="entry name" value="Chemotaxis protein CheA, putative"/>
    <property type="match status" value="1"/>
</dbReference>
<dbReference type="RefSeq" id="WP_014958590.1">
    <property type="nucleotide sequence ID" value="NC_018645.1"/>
</dbReference>
<evidence type="ECO:0000256" key="13">
    <source>
        <dbReference type="SAM" id="MobiDB-lite"/>
    </source>
</evidence>
<dbReference type="PROSITE" id="PS50851">
    <property type="entry name" value="CHEW"/>
    <property type="match status" value="1"/>
</dbReference>
<keyword evidence="18" id="KW-1185">Reference proteome</keyword>
<dbReference type="InterPro" id="IPR036061">
    <property type="entry name" value="CheW-like_dom_sf"/>
</dbReference>
<dbReference type="EMBL" id="FO203503">
    <property type="protein sequence ID" value="CCK81401.1"/>
    <property type="molecule type" value="Genomic_DNA"/>
</dbReference>
<dbReference type="CDD" id="cd00088">
    <property type="entry name" value="HPT"/>
    <property type="match status" value="1"/>
</dbReference>
<comment type="catalytic activity">
    <reaction evidence="1">
        <text>ATP + protein L-histidine = ADP + protein N-phospho-L-histidine.</text>
        <dbReference type="EC" id="2.7.13.3"/>
    </reaction>
</comment>
<dbReference type="KEGG" id="dto:TOL2_C32440"/>
<keyword evidence="5 12" id="KW-0597">Phosphoprotein</keyword>
<dbReference type="PANTHER" id="PTHR43395">
    <property type="entry name" value="SENSOR HISTIDINE KINASE CHEA"/>
    <property type="match status" value="1"/>
</dbReference>
<dbReference type="InterPro" id="IPR051315">
    <property type="entry name" value="Bact_Chemotaxis_CheA"/>
</dbReference>
<dbReference type="SUPFAM" id="SSF50341">
    <property type="entry name" value="CheW-like"/>
    <property type="match status" value="1"/>
</dbReference>
<dbReference type="OrthoDB" id="9803176at2"/>
<dbReference type="InterPro" id="IPR037006">
    <property type="entry name" value="CheA-like_homodim_sf"/>
</dbReference>
<dbReference type="Pfam" id="PF02518">
    <property type="entry name" value="HATPase_c"/>
    <property type="match status" value="1"/>
</dbReference>
<gene>
    <name evidence="17" type="primary">cheA3</name>
    <name evidence="17" type="ordered locus">TOL2_C32440</name>
</gene>
<dbReference type="Pfam" id="PF02895">
    <property type="entry name" value="H-kinase_dim"/>
    <property type="match status" value="1"/>
</dbReference>
<dbReference type="InterPro" id="IPR036641">
    <property type="entry name" value="HPT_dom_sf"/>
</dbReference>
<evidence type="ECO:0000259" key="16">
    <source>
        <dbReference type="PROSITE" id="PS50894"/>
    </source>
</evidence>
<evidence type="ECO:0000256" key="9">
    <source>
        <dbReference type="ARBA" id="ARBA00022840"/>
    </source>
</evidence>
<dbReference type="PATRIC" id="fig|651182.5.peg.3830"/>
<keyword evidence="6" id="KW-0808">Transferase</keyword>
<name>K0NIY0_DESTT</name>
<dbReference type="SMART" id="SM01231">
    <property type="entry name" value="H-kinase_dim"/>
    <property type="match status" value="1"/>
</dbReference>
<keyword evidence="7" id="KW-0547">Nucleotide-binding</keyword>
<evidence type="ECO:0000256" key="1">
    <source>
        <dbReference type="ARBA" id="ARBA00000085"/>
    </source>
</evidence>
<feature type="domain" description="CheW-like" evidence="15">
    <location>
        <begin position="540"/>
        <end position="679"/>
    </location>
</feature>
<feature type="compositionally biased region" description="Polar residues" evidence="13">
    <location>
        <begin position="107"/>
        <end position="126"/>
    </location>
</feature>
<dbReference type="HOGENOM" id="CLU_000650_3_7_7"/>
<protein>
    <recommendedName>
        <fullName evidence="3">Chemotaxis protein CheA</fullName>
        <ecNumber evidence="2">2.7.13.3</ecNumber>
    </recommendedName>
</protein>
<dbReference type="InterPro" id="IPR036097">
    <property type="entry name" value="HisK_dim/P_sf"/>
</dbReference>
<dbReference type="Gene3D" id="1.20.120.160">
    <property type="entry name" value="HPT domain"/>
    <property type="match status" value="1"/>
</dbReference>
<dbReference type="InterPro" id="IPR003594">
    <property type="entry name" value="HATPase_dom"/>
</dbReference>
<evidence type="ECO:0000259" key="14">
    <source>
        <dbReference type="PROSITE" id="PS50109"/>
    </source>
</evidence>
<dbReference type="PROSITE" id="PS50109">
    <property type="entry name" value="HIS_KIN"/>
    <property type="match status" value="1"/>
</dbReference>
<keyword evidence="8 17" id="KW-0418">Kinase</keyword>
<dbReference type="SMART" id="SM00260">
    <property type="entry name" value="CheW"/>
    <property type="match status" value="1"/>
</dbReference>
<dbReference type="InterPro" id="IPR008207">
    <property type="entry name" value="Sig_transdc_His_kin_Hpt_dom"/>
</dbReference>
<evidence type="ECO:0000256" key="11">
    <source>
        <dbReference type="ARBA" id="ARBA00035100"/>
    </source>
</evidence>
<dbReference type="InterPro" id="IPR004105">
    <property type="entry name" value="CheA-like_dim"/>
</dbReference>
<evidence type="ECO:0000313" key="17">
    <source>
        <dbReference type="EMBL" id="CCK81401.1"/>
    </source>
</evidence>
<dbReference type="Pfam" id="PF01627">
    <property type="entry name" value="Hpt"/>
    <property type="match status" value="1"/>
</dbReference>
<evidence type="ECO:0000259" key="15">
    <source>
        <dbReference type="PROSITE" id="PS50851"/>
    </source>
</evidence>
<dbReference type="InterPro" id="IPR005467">
    <property type="entry name" value="His_kinase_dom"/>
</dbReference>
<feature type="domain" description="Histidine kinase" evidence="14">
    <location>
        <begin position="298"/>
        <end position="538"/>
    </location>
</feature>
<dbReference type="GO" id="GO:0000155">
    <property type="term" value="F:phosphorelay sensor kinase activity"/>
    <property type="evidence" value="ECO:0007669"/>
    <property type="project" value="InterPro"/>
</dbReference>
<dbReference type="Gene3D" id="3.30.565.10">
    <property type="entry name" value="Histidine kinase-like ATPase, C-terminal domain"/>
    <property type="match status" value="1"/>
</dbReference>
<dbReference type="STRING" id="651182.TOL2_C32440"/>
<evidence type="ECO:0000256" key="8">
    <source>
        <dbReference type="ARBA" id="ARBA00022777"/>
    </source>
</evidence>
<reference evidence="17 18" key="1">
    <citation type="journal article" date="2013" name="Environ. Microbiol.">
        <title>Complete genome, catabolic sub-proteomes and key-metabolites of Desulfobacula toluolica Tol2, a marine, aromatic compound-degrading, sulfate-reducing bacterium.</title>
        <authorList>
            <person name="Wohlbrand L."/>
            <person name="Jacob J.H."/>
            <person name="Kube M."/>
            <person name="Mussmann M."/>
            <person name="Jarling R."/>
            <person name="Beck A."/>
            <person name="Amann R."/>
            <person name="Wilkes H."/>
            <person name="Reinhardt R."/>
            <person name="Rabus R."/>
        </authorList>
    </citation>
    <scope>NUCLEOTIDE SEQUENCE [LARGE SCALE GENOMIC DNA]</scope>
    <source>
        <strain evidence="18">DSM 7467 / Tol2</strain>
    </source>
</reference>
<dbReference type="Proteomes" id="UP000007347">
    <property type="component" value="Chromosome"/>
</dbReference>
<evidence type="ECO:0000256" key="5">
    <source>
        <dbReference type="ARBA" id="ARBA00022553"/>
    </source>
</evidence>
<dbReference type="PANTHER" id="PTHR43395:SF10">
    <property type="entry name" value="CHEMOTAXIS PROTEIN CHEA"/>
    <property type="match status" value="1"/>
</dbReference>
<evidence type="ECO:0000256" key="3">
    <source>
        <dbReference type="ARBA" id="ARBA00021495"/>
    </source>
</evidence>
<dbReference type="SUPFAM" id="SSF47226">
    <property type="entry name" value="Histidine-containing phosphotransfer domain, HPT domain"/>
    <property type="match status" value="1"/>
</dbReference>
<evidence type="ECO:0000256" key="12">
    <source>
        <dbReference type="PROSITE-ProRule" id="PRU00110"/>
    </source>
</evidence>
<dbReference type="Pfam" id="PF01584">
    <property type="entry name" value="CheW"/>
    <property type="match status" value="1"/>
</dbReference>
<evidence type="ECO:0000256" key="7">
    <source>
        <dbReference type="ARBA" id="ARBA00022741"/>
    </source>
</evidence>
<evidence type="ECO:0000256" key="10">
    <source>
        <dbReference type="ARBA" id="ARBA00023012"/>
    </source>
</evidence>
<dbReference type="SUPFAM" id="SSF55874">
    <property type="entry name" value="ATPase domain of HSP90 chaperone/DNA topoisomerase II/histidine kinase"/>
    <property type="match status" value="1"/>
</dbReference>
<accession>K0NIY0</accession>
<feature type="region of interest" description="Disordered" evidence="13">
    <location>
        <begin position="103"/>
        <end position="129"/>
    </location>
</feature>
<dbReference type="InterPro" id="IPR004358">
    <property type="entry name" value="Sig_transdc_His_kin-like_C"/>
</dbReference>
<comment type="function">
    <text evidence="11">Involved in the transmission of sensory signals from the chemoreceptors to the flagellar motors. CheA is autophosphorylated; it can transfer its phosphate group to either CheB or CheY.</text>
</comment>
<keyword evidence="10" id="KW-0902">Two-component regulatory system</keyword>
<keyword evidence="4" id="KW-0145">Chemotaxis</keyword>
<dbReference type="GO" id="GO:0006935">
    <property type="term" value="P:chemotaxis"/>
    <property type="evidence" value="ECO:0007669"/>
    <property type="project" value="UniProtKB-KW"/>
</dbReference>
<dbReference type="InterPro" id="IPR036890">
    <property type="entry name" value="HATPase_C_sf"/>
</dbReference>
<evidence type="ECO:0000256" key="2">
    <source>
        <dbReference type="ARBA" id="ARBA00012438"/>
    </source>
</evidence>
<feature type="region of interest" description="Disordered" evidence="13">
    <location>
        <begin position="263"/>
        <end position="289"/>
    </location>
</feature>
<sequence>MHSSSEIRSKLEDLSIEFILVDVDNPESFSNSITLLKDINDISKKSGMHDITSCVKQIRNHIEQVTTYNKNENHDTLIHIEDIISEMKLIVDHLTMGKQTDNEICKASNSNPPETASKSTNKNTSIRHPETLPSYLSMKDFAEFLSSQQSVLDKFETLVLEFEKGDLVHSPKEMKRIIHTIKGESGFLALKEVEKICHRTEDLFSQDVTVKFAEILFSVKDWLSDTFSVYSGADASPKDSEQILKLLKEYENKSGMEQKNQNDFASHHKMPSDTQPVKAENAKSNTSVKKSIRVDSDRLDHLIDTIGELSTAEAMVIRNSDNKDKKSSEYRNSLRALSEITKELQRIGLSLRMVPLKSLFNRMKRVARDLSNKNNKQFDFVTKGEETELDKNLVDGLSDPLIHIIRNSFDHGIEQNIQDRLEAGKPEIATVTLEGYHKGGSLYIEITDDGKGIDTKKLIEKAISTRIIDDASQLDQNSIYNLIFHPGLSTADQVTDISGRGIGMDVVKTTINQYNGKIHIESTQKIGTKIQIKLPLTLAIMDGMIVGVGDHRYVIPTLCVLTSIELKPDMISSVFQKGEFIKVHGKIIPLFRLHKFFNLSNDISNGASNNNTGIVVVVEDSGFKAALLIDKLLAKQNVVRKNLGTLMENIPGICGGTIMPDGKVCLILDIARIISIANGIST</sequence>
<evidence type="ECO:0000256" key="4">
    <source>
        <dbReference type="ARBA" id="ARBA00022500"/>
    </source>
</evidence>
<dbReference type="EC" id="2.7.13.3" evidence="2"/>
<dbReference type="GO" id="GO:0005524">
    <property type="term" value="F:ATP binding"/>
    <property type="evidence" value="ECO:0007669"/>
    <property type="project" value="UniProtKB-KW"/>
</dbReference>
<dbReference type="AlphaFoldDB" id="K0NIY0"/>
<dbReference type="PRINTS" id="PR00344">
    <property type="entry name" value="BCTRLSENSOR"/>
</dbReference>
<feature type="domain" description="HPt" evidence="16">
    <location>
        <begin position="133"/>
        <end position="230"/>
    </location>
</feature>
<evidence type="ECO:0000256" key="6">
    <source>
        <dbReference type="ARBA" id="ARBA00022679"/>
    </source>
</evidence>
<proteinExistence type="predicted"/>
<dbReference type="SMART" id="SM00387">
    <property type="entry name" value="HATPase_c"/>
    <property type="match status" value="1"/>
</dbReference>